<keyword evidence="4" id="KW-0158">Chromosome</keyword>
<dbReference type="GeneID" id="19199772"/>
<evidence type="ECO:0000313" key="16">
    <source>
        <dbReference type="Proteomes" id="UP000053558"/>
    </source>
</evidence>
<evidence type="ECO:0000256" key="8">
    <source>
        <dbReference type="ARBA" id="ARBA00023054"/>
    </source>
</evidence>
<dbReference type="GO" id="GO:0000724">
    <property type="term" value="P:double-strand break repair via homologous recombination"/>
    <property type="evidence" value="ECO:0007669"/>
    <property type="project" value="TreeGrafter"/>
</dbReference>
<keyword evidence="8 12" id="KW-0175">Coiled coil</keyword>
<evidence type="ECO:0000256" key="9">
    <source>
        <dbReference type="ARBA" id="ARBA00023172"/>
    </source>
</evidence>
<feature type="compositionally biased region" description="Acidic residues" evidence="13">
    <location>
        <begin position="60"/>
        <end position="78"/>
    </location>
</feature>
<evidence type="ECO:0000256" key="11">
    <source>
        <dbReference type="ARBA" id="ARBA00023242"/>
    </source>
</evidence>
<evidence type="ECO:0000256" key="5">
    <source>
        <dbReference type="ARBA" id="ARBA00022741"/>
    </source>
</evidence>
<keyword evidence="15" id="KW-0378">Hydrolase</keyword>
<evidence type="ECO:0000256" key="1">
    <source>
        <dbReference type="ARBA" id="ARBA00004123"/>
    </source>
</evidence>
<evidence type="ECO:0000256" key="10">
    <source>
        <dbReference type="ARBA" id="ARBA00023204"/>
    </source>
</evidence>
<evidence type="ECO:0000313" key="15">
    <source>
        <dbReference type="EMBL" id="EIW80906.1"/>
    </source>
</evidence>
<dbReference type="PANTHER" id="PTHR19306">
    <property type="entry name" value="STRUCTURAL MAINTENANCE OF CHROMOSOMES 5,6 SMC5, SMC6"/>
    <property type="match status" value="1"/>
</dbReference>
<dbReference type="GO" id="GO:0003684">
    <property type="term" value="F:damaged DNA binding"/>
    <property type="evidence" value="ECO:0007669"/>
    <property type="project" value="TreeGrafter"/>
</dbReference>
<dbReference type="Gene3D" id="3.40.50.300">
    <property type="entry name" value="P-loop containing nucleotide triphosphate hydrolases"/>
    <property type="match status" value="2"/>
</dbReference>
<dbReference type="InterPro" id="IPR003395">
    <property type="entry name" value="RecF/RecN/SMC_N"/>
</dbReference>
<evidence type="ECO:0000256" key="3">
    <source>
        <dbReference type="ARBA" id="ARBA00006793"/>
    </source>
</evidence>
<feature type="coiled-coil region" evidence="12">
    <location>
        <begin position="725"/>
        <end position="816"/>
    </location>
</feature>
<comment type="similarity">
    <text evidence="3">Belongs to the SMC family. SMC6 subfamily.</text>
</comment>
<dbReference type="GO" id="GO:0003697">
    <property type="term" value="F:single-stranded DNA binding"/>
    <property type="evidence" value="ECO:0007669"/>
    <property type="project" value="TreeGrafter"/>
</dbReference>
<evidence type="ECO:0000256" key="12">
    <source>
        <dbReference type="SAM" id="Coils"/>
    </source>
</evidence>
<dbReference type="EMBL" id="JH711578">
    <property type="protein sequence ID" value="EIW80906.1"/>
    <property type="molecule type" value="Genomic_DNA"/>
</dbReference>
<keyword evidence="11" id="KW-0539">Nucleus</keyword>
<name>A0A5M3MPD2_CONPW</name>
<keyword evidence="16" id="KW-1185">Reference proteome</keyword>
<keyword evidence="5" id="KW-0547">Nucleotide-binding</keyword>
<dbReference type="OrthoDB" id="10072614at2759"/>
<dbReference type="KEGG" id="cput:CONPUDRAFT_123676"/>
<dbReference type="InterPro" id="IPR027417">
    <property type="entry name" value="P-loop_NTPase"/>
</dbReference>
<evidence type="ECO:0000256" key="7">
    <source>
        <dbReference type="ARBA" id="ARBA00022840"/>
    </source>
</evidence>
<keyword evidence="10" id="KW-0234">DNA repair</keyword>
<comment type="subcellular location">
    <subcellularLocation>
        <location evidence="2">Chromosome</location>
    </subcellularLocation>
    <subcellularLocation>
        <location evidence="1">Nucleus</location>
    </subcellularLocation>
</comment>
<comment type="caution">
    <text evidence="15">The sequence shown here is derived from an EMBL/GenBank/DDBJ whole genome shotgun (WGS) entry which is preliminary data.</text>
</comment>
<feature type="coiled-coil region" evidence="12">
    <location>
        <begin position="358"/>
        <end position="483"/>
    </location>
</feature>
<dbReference type="RefSeq" id="XP_007768364.1">
    <property type="nucleotide sequence ID" value="XM_007770174.1"/>
</dbReference>
<feature type="domain" description="RecF/RecN/SMC N-terminal" evidence="14">
    <location>
        <begin position="110"/>
        <end position="1113"/>
    </location>
</feature>
<feature type="coiled-coil region" evidence="12">
    <location>
        <begin position="859"/>
        <end position="980"/>
    </location>
</feature>
<dbReference type="AlphaFoldDB" id="A0A5M3MPD2"/>
<proteinExistence type="inferred from homology"/>
<dbReference type="Proteomes" id="UP000053558">
    <property type="component" value="Unassembled WGS sequence"/>
</dbReference>
<reference evidence="16" key="1">
    <citation type="journal article" date="2012" name="Science">
        <title>The Paleozoic origin of enzymatic lignin decomposition reconstructed from 31 fungal genomes.</title>
        <authorList>
            <person name="Floudas D."/>
            <person name="Binder M."/>
            <person name="Riley R."/>
            <person name="Barry K."/>
            <person name="Blanchette R.A."/>
            <person name="Henrissat B."/>
            <person name="Martinez A.T."/>
            <person name="Otillar R."/>
            <person name="Spatafora J.W."/>
            <person name="Yadav J.S."/>
            <person name="Aerts A."/>
            <person name="Benoit I."/>
            <person name="Boyd A."/>
            <person name="Carlson A."/>
            <person name="Copeland A."/>
            <person name="Coutinho P.M."/>
            <person name="de Vries R.P."/>
            <person name="Ferreira P."/>
            <person name="Findley K."/>
            <person name="Foster B."/>
            <person name="Gaskell J."/>
            <person name="Glotzer D."/>
            <person name="Gorecki P."/>
            <person name="Heitman J."/>
            <person name="Hesse C."/>
            <person name="Hori C."/>
            <person name="Igarashi K."/>
            <person name="Jurgens J.A."/>
            <person name="Kallen N."/>
            <person name="Kersten P."/>
            <person name="Kohler A."/>
            <person name="Kuees U."/>
            <person name="Kumar T.K.A."/>
            <person name="Kuo A."/>
            <person name="LaButti K."/>
            <person name="Larrondo L.F."/>
            <person name="Lindquist E."/>
            <person name="Ling A."/>
            <person name="Lombard V."/>
            <person name="Lucas S."/>
            <person name="Lundell T."/>
            <person name="Martin R."/>
            <person name="McLaughlin D.J."/>
            <person name="Morgenstern I."/>
            <person name="Morin E."/>
            <person name="Murat C."/>
            <person name="Nagy L.G."/>
            <person name="Nolan M."/>
            <person name="Ohm R.A."/>
            <person name="Patyshakuliyeva A."/>
            <person name="Rokas A."/>
            <person name="Ruiz-Duenas F.J."/>
            <person name="Sabat G."/>
            <person name="Salamov A."/>
            <person name="Samejima M."/>
            <person name="Schmutz J."/>
            <person name="Slot J.C."/>
            <person name="St John F."/>
            <person name="Stenlid J."/>
            <person name="Sun H."/>
            <person name="Sun S."/>
            <person name="Syed K."/>
            <person name="Tsang A."/>
            <person name="Wiebenga A."/>
            <person name="Young D."/>
            <person name="Pisabarro A."/>
            <person name="Eastwood D.C."/>
            <person name="Martin F."/>
            <person name="Cullen D."/>
            <person name="Grigoriev I.V."/>
            <person name="Hibbett D.S."/>
        </authorList>
    </citation>
    <scope>NUCLEOTIDE SEQUENCE [LARGE SCALE GENOMIC DNA]</scope>
    <source>
        <strain evidence="16">RWD-64-598 SS2</strain>
    </source>
</reference>
<keyword evidence="7" id="KW-0067">ATP-binding</keyword>
<dbReference type="GO" id="GO:0035861">
    <property type="term" value="C:site of double-strand break"/>
    <property type="evidence" value="ECO:0007669"/>
    <property type="project" value="TreeGrafter"/>
</dbReference>
<dbReference type="OMA" id="MCHDHFY"/>
<evidence type="ECO:0000256" key="4">
    <source>
        <dbReference type="ARBA" id="ARBA00022454"/>
    </source>
</evidence>
<dbReference type="GO" id="GO:0016787">
    <property type="term" value="F:hydrolase activity"/>
    <property type="evidence" value="ECO:0007669"/>
    <property type="project" value="UniProtKB-KW"/>
</dbReference>
<gene>
    <name evidence="15" type="ORF">CONPUDRAFT_123676</name>
</gene>
<keyword evidence="9" id="KW-0233">DNA recombination</keyword>
<organism evidence="15 16">
    <name type="scientific">Coniophora puteana (strain RWD-64-598)</name>
    <name type="common">Brown rot fungus</name>
    <dbReference type="NCBI Taxonomy" id="741705"/>
    <lineage>
        <taxon>Eukaryota</taxon>
        <taxon>Fungi</taxon>
        <taxon>Dikarya</taxon>
        <taxon>Basidiomycota</taxon>
        <taxon>Agaricomycotina</taxon>
        <taxon>Agaricomycetes</taxon>
        <taxon>Agaricomycetidae</taxon>
        <taxon>Boletales</taxon>
        <taxon>Coniophorineae</taxon>
        <taxon>Coniophoraceae</taxon>
        <taxon>Coniophora</taxon>
    </lineage>
</organism>
<dbReference type="PANTHER" id="PTHR19306:SF6">
    <property type="entry name" value="STRUCTURAL MAINTENANCE OF CHROMOSOMES PROTEIN 6"/>
    <property type="match status" value="1"/>
</dbReference>
<evidence type="ECO:0000259" key="14">
    <source>
        <dbReference type="Pfam" id="PF02463"/>
    </source>
</evidence>
<dbReference type="GO" id="GO:0030915">
    <property type="term" value="C:Smc5-Smc6 complex"/>
    <property type="evidence" value="ECO:0007669"/>
    <property type="project" value="TreeGrafter"/>
</dbReference>
<dbReference type="SUPFAM" id="SSF52540">
    <property type="entry name" value="P-loop containing nucleoside triphosphate hydrolases"/>
    <property type="match status" value="2"/>
</dbReference>
<keyword evidence="6" id="KW-0227">DNA damage</keyword>
<evidence type="ECO:0000256" key="6">
    <source>
        <dbReference type="ARBA" id="ARBA00022763"/>
    </source>
</evidence>
<protein>
    <submittedName>
        <fullName evidence="15">P-loop containing nucleoside triphosphate hydrolase protein</fullName>
    </submittedName>
</protein>
<dbReference type="Pfam" id="PF02463">
    <property type="entry name" value="SMC_N"/>
    <property type="match status" value="1"/>
</dbReference>
<sequence length="1142" mass="130717">MAKRKVAAESDDEQAELSQVSKRAKTEDSEDGVQVGTQQVDRKPVVNGKTKHKKARRGDNDEEEEEEDSGDAVVEEEDERRFEEDHGERIRAQLKARRNVLGGVAEHGIIESVEMHQFMCHRRLTFSFGPQVNFIIGHNGSGKSAVLSALTIALGGKAISTGRGNGLKSFIREGQDAAEVSIIIKNQGEEAYKPQEYGKSIVITRRFTKDGGSSWKIKSKDGRTISTKKEELSAICDHMNIQVDNPLNVLTQDSARQFLSASHPSDKYKFFLRGTQLSQLHEEYDTCLDNINQTKKVLQVKKQAIPDLKAAYREASARYEEATKARKQRDKVDELKKELAWAHVATKEDDMTRKFEEVAKMRRRLPKIQEEIAAAEEQFKAASDAVAQHDTEHSDLGDIDHIQAQVDNIKNEMRGNKNQLSNYKDDEKRMNDSLGALKLTIEDFQRRIAEETRKMEVHTQARREEIQRRLAEAKEAVQNADYEYKSIVHQKMEKERAMMETTDRGKALEAKRSNERQQIVGCQQGIQHCREQEKNSYAAYGSNIEEVLRRIKQTRWHGETPIGPLGTFVRLKDQNYGRVLRSQLANVLTSFACTDARDEPVLKRILREFHNNNSVIVSGRDLFDFSSGEPPEGVLTALRVLDISDPWVLRLIVNSAGIERVVLAPTRKDCDNILINLRGGSGWTMNGIRVQRYSDGGGSSSPFNLPGPQDRRNMLLNDTNVASSVRRYEEEMQQHEVQVKEMDAEIRQLRQEWANMNNDAQNFKRQEQVTRERLRDLENKRDTLQAEANEEMPAGISGYQQAVDEAEAEKASIYEQFRTLIEHKQVIDDKQKDLLLQMNALKSRQTDFYGRREAIVKKAEQAVAERLKAENRKNHYEQKRDEEQRKVEAADKEAAKLQEEYEDWTKQATTYCDRVPSPRKVDEIQRNLDSVQAALKEREKRQGASVEEMTIEVNKAKTDLENARADLESLDLLNRALKNSLSSRLAKWQEFRRHIALRCKLVFQYHLSNRGYYGKVLFDHQKETLQLKVQTDEQAATQGNADKDPRSLSGGEKSFSTICLLLSLWDSIGCPLRCLDEFDVFMDAVNRRSSMRMMIDTANASDKKQYILITPQDMNNIVIGNTVRVHRMPDPERGQGTLDDYR</sequence>
<accession>A0A5M3MPD2</accession>
<evidence type="ECO:0000256" key="2">
    <source>
        <dbReference type="ARBA" id="ARBA00004286"/>
    </source>
</evidence>
<dbReference type="GO" id="GO:0005634">
    <property type="term" value="C:nucleus"/>
    <property type="evidence" value="ECO:0007669"/>
    <property type="project" value="UniProtKB-SubCell"/>
</dbReference>
<feature type="region of interest" description="Disordered" evidence="13">
    <location>
        <begin position="1"/>
        <end position="86"/>
    </location>
</feature>
<dbReference type="GO" id="GO:0005524">
    <property type="term" value="F:ATP binding"/>
    <property type="evidence" value="ECO:0007669"/>
    <property type="project" value="UniProtKB-KW"/>
</dbReference>
<evidence type="ECO:0000256" key="13">
    <source>
        <dbReference type="SAM" id="MobiDB-lite"/>
    </source>
</evidence>